<reference evidence="3 4" key="1">
    <citation type="submission" date="2024-09" db="EMBL/GenBank/DDBJ databases">
        <title>Genome sequencing and assembly of Phytophthora oleae, isolate VK10A, causative agent of rot of olive drupes.</title>
        <authorList>
            <person name="Conti Taguali S."/>
            <person name="Riolo M."/>
            <person name="La Spada F."/>
            <person name="Cacciola S.O."/>
            <person name="Dionisio G."/>
        </authorList>
    </citation>
    <scope>NUCLEOTIDE SEQUENCE [LARGE SCALE GENOMIC DNA]</scope>
    <source>
        <strain evidence="3 4">VK10A</strain>
    </source>
</reference>
<protein>
    <recommendedName>
        <fullName evidence="5">RxLR effector protein</fullName>
    </recommendedName>
</protein>
<feature type="signal peptide" evidence="2">
    <location>
        <begin position="1"/>
        <end position="21"/>
    </location>
</feature>
<evidence type="ECO:0000256" key="1">
    <source>
        <dbReference type="SAM" id="Phobius"/>
    </source>
</evidence>
<name>A0ABD3FL59_9STRA</name>
<evidence type="ECO:0000313" key="3">
    <source>
        <dbReference type="EMBL" id="KAL3667638.1"/>
    </source>
</evidence>
<keyword evidence="2" id="KW-0732">Signal</keyword>
<feature type="transmembrane region" description="Helical" evidence="1">
    <location>
        <begin position="145"/>
        <end position="164"/>
    </location>
</feature>
<accession>A0ABD3FL59</accession>
<organism evidence="3 4">
    <name type="scientific">Phytophthora oleae</name>
    <dbReference type="NCBI Taxonomy" id="2107226"/>
    <lineage>
        <taxon>Eukaryota</taxon>
        <taxon>Sar</taxon>
        <taxon>Stramenopiles</taxon>
        <taxon>Oomycota</taxon>
        <taxon>Peronosporomycetes</taxon>
        <taxon>Peronosporales</taxon>
        <taxon>Peronosporaceae</taxon>
        <taxon>Phytophthora</taxon>
    </lineage>
</organism>
<keyword evidence="1" id="KW-1133">Transmembrane helix</keyword>
<comment type="caution">
    <text evidence="3">The sequence shown here is derived from an EMBL/GenBank/DDBJ whole genome shotgun (WGS) entry which is preliminary data.</text>
</comment>
<evidence type="ECO:0000256" key="2">
    <source>
        <dbReference type="SAM" id="SignalP"/>
    </source>
</evidence>
<feature type="chain" id="PRO_5044794835" description="RxLR effector protein" evidence="2">
    <location>
        <begin position="22"/>
        <end position="174"/>
    </location>
</feature>
<keyword evidence="1" id="KW-0472">Membrane</keyword>
<keyword evidence="1" id="KW-0812">Transmembrane</keyword>
<evidence type="ECO:0008006" key="5">
    <source>
        <dbReference type="Google" id="ProtNLM"/>
    </source>
</evidence>
<dbReference type="PROSITE" id="PS51257">
    <property type="entry name" value="PROKAR_LIPOPROTEIN"/>
    <property type="match status" value="1"/>
</dbReference>
<sequence length="174" mass="18739">MRQRFFLLLLLVVAACVNGLAQNDDTVQVAVSGGRNLKGSVIAAAEVDTEDEERGVGTKVAEFFKKQSTSISNFFGKSTTTQVETLGKNTKLVKSLEGDARLNGLKTALQKNPGAVTTKNVGKIGGFIEKLKNIKFEGDVKGMRIAYGILFLMICGILVSGVVITRNVQNSYIH</sequence>
<dbReference type="AlphaFoldDB" id="A0ABD3FL59"/>
<dbReference type="Proteomes" id="UP001632037">
    <property type="component" value="Unassembled WGS sequence"/>
</dbReference>
<evidence type="ECO:0000313" key="4">
    <source>
        <dbReference type="Proteomes" id="UP001632037"/>
    </source>
</evidence>
<dbReference type="EMBL" id="JBIMZQ010000013">
    <property type="protein sequence ID" value="KAL3667638.1"/>
    <property type="molecule type" value="Genomic_DNA"/>
</dbReference>
<keyword evidence="4" id="KW-1185">Reference proteome</keyword>
<gene>
    <name evidence="3" type="ORF">V7S43_007192</name>
</gene>
<proteinExistence type="predicted"/>